<protein>
    <submittedName>
        <fullName evidence="2">Uncharacterized protein</fullName>
    </submittedName>
</protein>
<evidence type="ECO:0000313" key="2">
    <source>
        <dbReference type="EMBL" id="AKB76252.1"/>
    </source>
</evidence>
<feature type="compositionally biased region" description="Basic and acidic residues" evidence="1">
    <location>
        <begin position="30"/>
        <end position="42"/>
    </location>
</feature>
<dbReference type="HOGENOM" id="CLU_2581440_0_0_2"/>
<dbReference type="Proteomes" id="UP000033072">
    <property type="component" value="Chromosome"/>
</dbReference>
<dbReference type="EMBL" id="CP009515">
    <property type="protein sequence ID" value="AKB76252.1"/>
    <property type="molecule type" value="Genomic_DNA"/>
</dbReference>
<evidence type="ECO:0000256" key="1">
    <source>
        <dbReference type="SAM" id="MobiDB-lite"/>
    </source>
</evidence>
<name>A0A0E3S9G8_9EURY</name>
<reference evidence="2 3" key="1">
    <citation type="submission" date="2014-07" db="EMBL/GenBank/DDBJ databases">
        <title>Methanogenic archaea and the global carbon cycle.</title>
        <authorList>
            <person name="Henriksen J.R."/>
            <person name="Luke J."/>
            <person name="Reinhart S."/>
            <person name="Benedict M.N."/>
            <person name="Youngblut N.D."/>
            <person name="Metcalf M.E."/>
            <person name="Whitaker R.J."/>
            <person name="Metcalf W.W."/>
        </authorList>
    </citation>
    <scope>NUCLEOTIDE SEQUENCE [LARGE SCALE GENOMIC DNA]</scope>
    <source>
        <strain evidence="2 3">Z-7289</strain>
    </source>
</reference>
<dbReference type="GeneID" id="24807864"/>
<dbReference type="RefSeq" id="WP_048128385.1">
    <property type="nucleotide sequence ID" value="NZ_CP009515.1"/>
</dbReference>
<proteinExistence type="predicted"/>
<feature type="region of interest" description="Disordered" evidence="1">
    <location>
        <begin position="30"/>
        <end position="58"/>
    </location>
</feature>
<dbReference type="PATRIC" id="fig|1434111.4.peg.3951"/>
<evidence type="ECO:0000313" key="3">
    <source>
        <dbReference type="Proteomes" id="UP000033072"/>
    </source>
</evidence>
<keyword evidence="3" id="KW-1185">Reference proteome</keyword>
<accession>A0A0E3S9G8</accession>
<sequence length="80" mass="9037">MEDMDTLKKHLDHMSRELSEIKKLVFGIESGKKGSESSDRAWDGLTEASEEISDPSDVSAVDEMWAQRKKSGEFTQFQQG</sequence>
<dbReference type="AlphaFoldDB" id="A0A0E3S9G8"/>
<organism evidence="2 3">
    <name type="scientific">Methanosarcina lacustris Z-7289</name>
    <dbReference type="NCBI Taxonomy" id="1434111"/>
    <lineage>
        <taxon>Archaea</taxon>
        <taxon>Methanobacteriati</taxon>
        <taxon>Methanobacteriota</taxon>
        <taxon>Stenosarchaea group</taxon>
        <taxon>Methanomicrobia</taxon>
        <taxon>Methanosarcinales</taxon>
        <taxon>Methanosarcinaceae</taxon>
        <taxon>Methanosarcina</taxon>
    </lineage>
</organism>
<gene>
    <name evidence="2" type="ORF">MSLAZ_2991</name>
</gene>
<dbReference type="KEGG" id="mls:MSLAZ_2991"/>